<proteinExistence type="predicted"/>
<protein>
    <recommendedName>
        <fullName evidence="2">CID domain-containing protein</fullName>
    </recommendedName>
</protein>
<dbReference type="Pfam" id="PF04818">
    <property type="entry name" value="CID"/>
    <property type="match status" value="1"/>
</dbReference>
<name>A0A2Z6N262_TRISU</name>
<dbReference type="AlphaFoldDB" id="A0A2Z6N262"/>
<dbReference type="InterPro" id="IPR008942">
    <property type="entry name" value="ENTH_VHS"/>
</dbReference>
<dbReference type="CDD" id="cd16981">
    <property type="entry name" value="CID_RPRD_like"/>
    <property type="match status" value="1"/>
</dbReference>
<dbReference type="Gene3D" id="1.25.40.90">
    <property type="match status" value="1"/>
</dbReference>
<dbReference type="GO" id="GO:0005634">
    <property type="term" value="C:nucleus"/>
    <property type="evidence" value="ECO:0007669"/>
    <property type="project" value="UniProtKB-ARBA"/>
</dbReference>
<feature type="domain" description="CID" evidence="2">
    <location>
        <begin position="1"/>
        <end position="121"/>
    </location>
</feature>
<organism evidence="3 4">
    <name type="scientific">Trifolium subterraneum</name>
    <name type="common">Subterranean clover</name>
    <dbReference type="NCBI Taxonomy" id="3900"/>
    <lineage>
        <taxon>Eukaryota</taxon>
        <taxon>Viridiplantae</taxon>
        <taxon>Streptophyta</taxon>
        <taxon>Embryophyta</taxon>
        <taxon>Tracheophyta</taxon>
        <taxon>Spermatophyta</taxon>
        <taxon>Magnoliopsida</taxon>
        <taxon>eudicotyledons</taxon>
        <taxon>Gunneridae</taxon>
        <taxon>Pentapetalae</taxon>
        <taxon>rosids</taxon>
        <taxon>fabids</taxon>
        <taxon>Fabales</taxon>
        <taxon>Fabaceae</taxon>
        <taxon>Papilionoideae</taxon>
        <taxon>50 kb inversion clade</taxon>
        <taxon>NPAAA clade</taxon>
        <taxon>Hologalegina</taxon>
        <taxon>IRL clade</taxon>
        <taxon>Trifolieae</taxon>
        <taxon>Trifolium</taxon>
    </lineage>
</organism>
<dbReference type="GO" id="GO:0000993">
    <property type="term" value="F:RNA polymerase II complex binding"/>
    <property type="evidence" value="ECO:0007669"/>
    <property type="project" value="TreeGrafter"/>
</dbReference>
<reference evidence="4" key="1">
    <citation type="journal article" date="2017" name="Front. Plant Sci.">
        <title>Climate Clever Clovers: New Paradigm to Reduce the Environmental Footprint of Ruminants by Breeding Low Methanogenic Forages Utilizing Haplotype Variation.</title>
        <authorList>
            <person name="Kaur P."/>
            <person name="Appels R."/>
            <person name="Bayer P.E."/>
            <person name="Keeble-Gagnere G."/>
            <person name="Wang J."/>
            <person name="Hirakawa H."/>
            <person name="Shirasawa K."/>
            <person name="Vercoe P."/>
            <person name="Stefanova K."/>
            <person name="Durmic Z."/>
            <person name="Nichols P."/>
            <person name="Revell C."/>
            <person name="Isobe S.N."/>
            <person name="Edwards D."/>
            <person name="Erskine W."/>
        </authorList>
    </citation>
    <scope>NUCLEOTIDE SEQUENCE [LARGE SCALE GENOMIC DNA]</scope>
    <source>
        <strain evidence="4">cv. Daliak</strain>
    </source>
</reference>
<dbReference type="GO" id="GO:0031124">
    <property type="term" value="P:mRNA 3'-end processing"/>
    <property type="evidence" value="ECO:0007669"/>
    <property type="project" value="TreeGrafter"/>
</dbReference>
<dbReference type="EMBL" id="DF973700">
    <property type="protein sequence ID" value="GAU38046.1"/>
    <property type="molecule type" value="Genomic_DNA"/>
</dbReference>
<dbReference type="InterPro" id="IPR006569">
    <property type="entry name" value="CID_dom"/>
</dbReference>
<gene>
    <name evidence="3" type="ORF">TSUD_146040</name>
</gene>
<dbReference type="PANTHER" id="PTHR12460">
    <property type="entry name" value="CYCLIN-DEPENDENT KINASE INHIBITOR-RELATED PROTEIN"/>
    <property type="match status" value="1"/>
</dbReference>
<dbReference type="PROSITE" id="PS51391">
    <property type="entry name" value="CID"/>
    <property type="match status" value="1"/>
</dbReference>
<evidence type="ECO:0000256" key="1">
    <source>
        <dbReference type="ARBA" id="ARBA00022664"/>
    </source>
</evidence>
<dbReference type="OrthoDB" id="10069473at2759"/>
<keyword evidence="4" id="KW-1185">Reference proteome</keyword>
<dbReference type="SUPFAM" id="SSF48464">
    <property type="entry name" value="ENTH/VHS domain"/>
    <property type="match status" value="1"/>
</dbReference>
<keyword evidence="1" id="KW-0507">mRNA processing</keyword>
<dbReference type="Proteomes" id="UP000242715">
    <property type="component" value="Unassembled WGS sequence"/>
</dbReference>
<evidence type="ECO:0000259" key="2">
    <source>
        <dbReference type="PROSITE" id="PS51391"/>
    </source>
</evidence>
<evidence type="ECO:0000313" key="3">
    <source>
        <dbReference type="EMBL" id="GAU38046.1"/>
    </source>
</evidence>
<accession>A0A2Z6N262</accession>
<evidence type="ECO:0000313" key="4">
    <source>
        <dbReference type="Proteomes" id="UP000242715"/>
    </source>
</evidence>
<sequence length="212" mass="23830">MYLQNVFLINFQSAVSRLCVSHRKRAKDIVETWNKLFSSSQKDQRVPFLNLANDILQNSRRKGNEFVNEFWKVLPSALKRVYASDEPGKKSVIRLIDIWETRKVFGSRAQGLKDEIMGKSSLPSSASNGKNSNPIKIAKRDAQSLRLKLAIGCLPEKILTALHTVNEEHSNEEAALNKCNAAVCQVGKLIEDVENTLSQGKRTSKLNLCFLS</sequence>
<dbReference type="PANTHER" id="PTHR12460:SF0">
    <property type="entry name" value="CID DOMAIN-CONTAINING PROTEIN-RELATED"/>
    <property type="match status" value="1"/>
</dbReference>
<dbReference type="SMART" id="SM00582">
    <property type="entry name" value="RPR"/>
    <property type="match status" value="1"/>
</dbReference>